<dbReference type="GeneID" id="64956747"/>
<dbReference type="KEGG" id="aluc:AKAW2_20362A"/>
<reference evidence="2" key="3">
    <citation type="submission" date="2021-01" db="EMBL/GenBank/DDBJ databases">
        <authorList>
            <consortium name="Aspergillus luchuensis mut. kawachii IFO 4304 genome sequencing consortium"/>
            <person name="Kazuki M."/>
            <person name="Futagami T."/>
        </authorList>
    </citation>
    <scope>NUCLEOTIDE SEQUENCE</scope>
    <source>
        <strain evidence="2">IFO 4308</strain>
    </source>
</reference>
<dbReference type="Proteomes" id="UP000075230">
    <property type="component" value="Unassembled WGS sequence"/>
</dbReference>
<reference evidence="2" key="4">
    <citation type="submission" date="2021-02" db="EMBL/GenBank/DDBJ databases">
        <title>Aspergillus luchuensis mut. kawachii IFO 4304 genome sequence.</title>
        <authorList>
            <person name="Mori K."/>
            <person name="Kadooka C."/>
            <person name="Goto M."/>
            <person name="Futagami T."/>
        </authorList>
    </citation>
    <scope>NUCLEOTIDE SEQUENCE</scope>
    <source>
        <strain evidence="2">IFO 4308</strain>
    </source>
</reference>
<reference evidence="3 4" key="1">
    <citation type="journal article" date="2016" name="DNA Res.">
        <title>Genome sequence of Aspergillus luchuensis NBRC 4314.</title>
        <authorList>
            <person name="Yamada O."/>
            <person name="Machida M."/>
            <person name="Hosoyama A."/>
            <person name="Goto M."/>
            <person name="Takahashi T."/>
            <person name="Futagami T."/>
            <person name="Yamagata Y."/>
            <person name="Takeuchi M."/>
            <person name="Kobayashi T."/>
            <person name="Koike H."/>
            <person name="Abe K."/>
            <person name="Asai K."/>
            <person name="Arita M."/>
            <person name="Fujita N."/>
            <person name="Fukuda K."/>
            <person name="Higa K."/>
            <person name="Horikawa H."/>
            <person name="Ishikawa T."/>
            <person name="Jinno K."/>
            <person name="Kato Y."/>
            <person name="Kirimura K."/>
            <person name="Mizutani O."/>
            <person name="Nakasone K."/>
            <person name="Sano M."/>
            <person name="Shiraishi Y."/>
            <person name="Tsukahara M."/>
            <person name="Gomi K."/>
        </authorList>
    </citation>
    <scope>NUCLEOTIDE SEQUENCE [LARGE SCALE GENOMIC DNA]</scope>
    <source>
        <strain evidence="3 4">RIB 2604</strain>
    </source>
</reference>
<evidence type="ECO:0000313" key="5">
    <source>
        <dbReference type="Proteomes" id="UP000661280"/>
    </source>
</evidence>
<dbReference type="RefSeq" id="XP_041539188.1">
    <property type="nucleotide sequence ID" value="XM_041685066.1"/>
</dbReference>
<sequence length="91" mass="10240">MFHEVQSLGETVASLDEGDQTIDPDNYLKIDTWLQDLINSHETHSNPSISSKESSDSESEIPGPWNEFHTKIRAMFYEVQSLGDTVASLNK</sequence>
<evidence type="ECO:0000313" key="2">
    <source>
        <dbReference type="EMBL" id="BCR95422.1"/>
    </source>
</evidence>
<evidence type="ECO:0000313" key="3">
    <source>
        <dbReference type="EMBL" id="GAT27587.1"/>
    </source>
</evidence>
<dbReference type="AlphaFoldDB" id="A0A146FPV5"/>
<organism evidence="3 4">
    <name type="scientific">Aspergillus kawachii</name>
    <name type="common">White koji mold</name>
    <name type="synonym">Aspergillus awamori var. kawachi</name>
    <dbReference type="NCBI Taxonomy" id="1069201"/>
    <lineage>
        <taxon>Eukaryota</taxon>
        <taxon>Fungi</taxon>
        <taxon>Dikarya</taxon>
        <taxon>Ascomycota</taxon>
        <taxon>Pezizomycotina</taxon>
        <taxon>Eurotiomycetes</taxon>
        <taxon>Eurotiomycetidae</taxon>
        <taxon>Eurotiales</taxon>
        <taxon>Aspergillaceae</taxon>
        <taxon>Aspergillus</taxon>
        <taxon>Aspergillus subgen. Circumdati</taxon>
    </lineage>
</organism>
<accession>A0A146FPV5</accession>
<proteinExistence type="predicted"/>
<gene>
    <name evidence="2" type="ORF">AKAW2_20362A</name>
    <name evidence="3" type="ORF">RIB2604_02112810</name>
</gene>
<feature type="region of interest" description="Disordered" evidence="1">
    <location>
        <begin position="1"/>
        <end position="22"/>
    </location>
</feature>
<dbReference type="EMBL" id="AP024426">
    <property type="protein sequence ID" value="BCR95422.1"/>
    <property type="molecule type" value="Genomic_DNA"/>
</dbReference>
<name>A0A146FPV5_ASPKA</name>
<reference evidence="4" key="2">
    <citation type="submission" date="2016-02" db="EMBL/GenBank/DDBJ databases">
        <title>Genome sequencing of Aspergillus luchuensis NBRC 4314.</title>
        <authorList>
            <person name="Yamada O."/>
        </authorList>
    </citation>
    <scope>NUCLEOTIDE SEQUENCE [LARGE SCALE GENOMIC DNA]</scope>
    <source>
        <strain evidence="4">RIB 2604</strain>
    </source>
</reference>
<feature type="region of interest" description="Disordered" evidence="1">
    <location>
        <begin position="42"/>
        <end position="65"/>
    </location>
</feature>
<keyword evidence="5" id="KW-1185">Reference proteome</keyword>
<protein>
    <submittedName>
        <fullName evidence="3">Uncharacterized protein</fullName>
    </submittedName>
</protein>
<evidence type="ECO:0000313" key="4">
    <source>
        <dbReference type="Proteomes" id="UP000075230"/>
    </source>
</evidence>
<dbReference type="EMBL" id="BCWF01000021">
    <property type="protein sequence ID" value="GAT27587.1"/>
    <property type="molecule type" value="Genomic_DNA"/>
</dbReference>
<evidence type="ECO:0000256" key="1">
    <source>
        <dbReference type="SAM" id="MobiDB-lite"/>
    </source>
</evidence>
<dbReference type="Proteomes" id="UP000661280">
    <property type="component" value="Chromosome 2"/>
</dbReference>